<dbReference type="SMART" id="SM00342">
    <property type="entry name" value="HTH_ARAC"/>
    <property type="match status" value="1"/>
</dbReference>
<sequence>MYEPISSTISNLALCFNNRKLGENNVIRLSDNECKQIISLTDGLIKSENEESFGNDILIKAYCEQLLVLVNRKYMSSNHISSNIMPKLIKEVMNYIEQNIQNEITLDAISERFFLNGTHISRQFKKHTGLTIRSYIVDRKVAYAKELLNAGKSVTDVAYLSGFNNYSNFIRTFHIIEGISPGKYAKEHDKLNICGNILNQE</sequence>
<evidence type="ECO:0000256" key="3">
    <source>
        <dbReference type="ARBA" id="ARBA00023163"/>
    </source>
</evidence>
<evidence type="ECO:0000256" key="1">
    <source>
        <dbReference type="ARBA" id="ARBA00023015"/>
    </source>
</evidence>
<evidence type="ECO:0000313" key="6">
    <source>
        <dbReference type="Proteomes" id="UP000003860"/>
    </source>
</evidence>
<dbReference type="Gene3D" id="1.10.10.60">
    <property type="entry name" value="Homeodomain-like"/>
    <property type="match status" value="2"/>
</dbReference>
<dbReference type="Pfam" id="PF12833">
    <property type="entry name" value="HTH_18"/>
    <property type="match status" value="1"/>
</dbReference>
<keyword evidence="3" id="KW-0804">Transcription</keyword>
<dbReference type="PROSITE" id="PS01124">
    <property type="entry name" value="HTH_ARAC_FAMILY_2"/>
    <property type="match status" value="1"/>
</dbReference>
<evidence type="ECO:0000313" key="5">
    <source>
        <dbReference type="EMBL" id="EGD48162.1"/>
    </source>
</evidence>
<accession>F1TBZ1</accession>
<dbReference type="SUPFAM" id="SSF46689">
    <property type="entry name" value="Homeodomain-like"/>
    <property type="match status" value="2"/>
</dbReference>
<proteinExistence type="predicted"/>
<keyword evidence="2" id="KW-0238">DNA-binding</keyword>
<dbReference type="PANTHER" id="PTHR43280">
    <property type="entry name" value="ARAC-FAMILY TRANSCRIPTIONAL REGULATOR"/>
    <property type="match status" value="1"/>
</dbReference>
<dbReference type="STRING" id="588581.Cpap_2858"/>
<organism evidence="5 6">
    <name type="scientific">Ruminiclostridium papyrosolvens DSM 2782</name>
    <dbReference type="NCBI Taxonomy" id="588581"/>
    <lineage>
        <taxon>Bacteria</taxon>
        <taxon>Bacillati</taxon>
        <taxon>Bacillota</taxon>
        <taxon>Clostridia</taxon>
        <taxon>Eubacteriales</taxon>
        <taxon>Oscillospiraceae</taxon>
        <taxon>Ruminiclostridium</taxon>
    </lineage>
</organism>
<dbReference type="eggNOG" id="COG2207">
    <property type="taxonomic scope" value="Bacteria"/>
</dbReference>
<keyword evidence="1" id="KW-0805">Transcription regulation</keyword>
<comment type="caution">
    <text evidence="5">The sequence shown here is derived from an EMBL/GenBank/DDBJ whole genome shotgun (WGS) entry which is preliminary data.</text>
</comment>
<reference evidence="5" key="2">
    <citation type="submission" date="2011-01" db="EMBL/GenBank/DDBJ databases">
        <title>The Non-contiguous Finished genome of Clostridium papyrosolvens.</title>
        <authorList>
            <person name="Lucas S."/>
            <person name="Copeland A."/>
            <person name="Lapidus A."/>
            <person name="Cheng J.-F."/>
            <person name="Goodwin L."/>
            <person name="Pitluck S."/>
            <person name="Misra M."/>
            <person name="Chertkov O."/>
            <person name="Detter J.C."/>
            <person name="Han C."/>
            <person name="Tapia R."/>
            <person name="Land M."/>
            <person name="Hauser L."/>
            <person name="Kyrpides N."/>
            <person name="Ivanova N."/>
            <person name="Pagani I."/>
            <person name="Mouttaki H."/>
            <person name="He Z."/>
            <person name="Zhou J."/>
            <person name="Hemme C.L."/>
            <person name="Woyke T."/>
        </authorList>
    </citation>
    <scope>NUCLEOTIDE SEQUENCE [LARGE SCALE GENOMIC DNA]</scope>
    <source>
        <strain evidence="5">DSM 2782</strain>
    </source>
</reference>
<dbReference type="EMBL" id="ACXX02000005">
    <property type="protein sequence ID" value="EGD48162.1"/>
    <property type="molecule type" value="Genomic_DNA"/>
</dbReference>
<dbReference type="GO" id="GO:0043565">
    <property type="term" value="F:sequence-specific DNA binding"/>
    <property type="evidence" value="ECO:0007669"/>
    <property type="project" value="InterPro"/>
</dbReference>
<gene>
    <name evidence="5" type="ORF">Cpap_2858</name>
</gene>
<dbReference type="Proteomes" id="UP000003860">
    <property type="component" value="Unassembled WGS sequence"/>
</dbReference>
<dbReference type="InterPro" id="IPR009057">
    <property type="entry name" value="Homeodomain-like_sf"/>
</dbReference>
<dbReference type="InterPro" id="IPR018060">
    <property type="entry name" value="HTH_AraC"/>
</dbReference>
<evidence type="ECO:0000256" key="2">
    <source>
        <dbReference type="ARBA" id="ARBA00023125"/>
    </source>
</evidence>
<dbReference type="PANTHER" id="PTHR43280:SF34">
    <property type="entry name" value="ARAC-FAMILY TRANSCRIPTIONAL REGULATOR"/>
    <property type="match status" value="1"/>
</dbReference>
<feature type="domain" description="HTH araC/xylS-type" evidence="4">
    <location>
        <begin position="90"/>
        <end position="187"/>
    </location>
</feature>
<dbReference type="AlphaFoldDB" id="F1TBZ1"/>
<dbReference type="GO" id="GO:0003700">
    <property type="term" value="F:DNA-binding transcription factor activity"/>
    <property type="evidence" value="ECO:0007669"/>
    <property type="project" value="InterPro"/>
</dbReference>
<protein>
    <submittedName>
        <fullName evidence="5">Transcriptional regulator, AraC family</fullName>
    </submittedName>
</protein>
<name>F1TBZ1_9FIRM</name>
<keyword evidence="6" id="KW-1185">Reference proteome</keyword>
<dbReference type="RefSeq" id="WP_004618993.1">
    <property type="nucleotide sequence ID" value="NZ_CP119677.1"/>
</dbReference>
<reference evidence="5" key="1">
    <citation type="submission" date="2009-07" db="EMBL/GenBank/DDBJ databases">
        <authorList>
            <consortium name="US DOE Joint Genome Institute (JGI-PGF)"/>
            <person name="Lucas S."/>
            <person name="Copeland A."/>
            <person name="Lapidus A."/>
            <person name="Glavina del Rio T."/>
            <person name="Tice H."/>
            <person name="Bruce D."/>
            <person name="Goodwin L."/>
            <person name="Pitluck S."/>
            <person name="Larimer F."/>
            <person name="Land M.L."/>
            <person name="Mouttaki H."/>
            <person name="He Z."/>
            <person name="Zhou J."/>
            <person name="Hemme C.L."/>
        </authorList>
    </citation>
    <scope>NUCLEOTIDE SEQUENCE [LARGE SCALE GENOMIC DNA]</scope>
    <source>
        <strain evidence="5">DSM 2782</strain>
    </source>
</reference>
<evidence type="ECO:0000259" key="4">
    <source>
        <dbReference type="PROSITE" id="PS01124"/>
    </source>
</evidence>